<proteinExistence type="predicted"/>
<evidence type="ECO:0000313" key="1">
    <source>
        <dbReference type="EMBL" id="KFD60887.1"/>
    </source>
</evidence>
<accession>A0A085MUJ1</accession>
<sequence>MHPDKADKDISYFQSLRDRLSKQQLRNMLSSTSRVEDDGLRASYNISLLIAKSGKAHTIGEELLLPVVSEVLNTVLHRPSADVILKIPLSNDTVQRRIDEMAKDVEDALCSILRKTQFSLQLDESTLPGNEPCFWHTELVTDTKGESTFLILKDFFAEKDIPLTNIMSVATDGAPSMTGSHRGFIAYLKQIVPDILAIHCVIHRQHLVAKRLSARLNCSLQLFRQLCQQNDEEYNRLLLYTEVRWLSKGDCLSRFYSLFETVLEFFEKHDVSLGENLKKFQSDTAYLCDLYSKFNEMNLLLQGDDLNLIRTKAVVCAFHSKLLEILRVENLLSFQIFMKWKEGRKFKMKTLKNTAITWSYCTGISQKAAENAELNLQEELIELQMNEELKLKYKNGYQAFWLQPIIPDLYPGLWALVRQLLVAFPSSYLAERGFSVVTDLLRKNRNRLQRTKRGDLRLRLTSMQPNVDKLVSLRQSQPSH</sequence>
<organism evidence="1">
    <name type="scientific">Trichuris suis</name>
    <name type="common">pig whipworm</name>
    <dbReference type="NCBI Taxonomy" id="68888"/>
    <lineage>
        <taxon>Eukaryota</taxon>
        <taxon>Metazoa</taxon>
        <taxon>Ecdysozoa</taxon>
        <taxon>Nematoda</taxon>
        <taxon>Enoplea</taxon>
        <taxon>Dorylaimia</taxon>
        <taxon>Trichinellida</taxon>
        <taxon>Trichuridae</taxon>
        <taxon>Trichuris</taxon>
    </lineage>
</organism>
<protein>
    <recommendedName>
        <fullName evidence="2">DUF4371 domain-containing protein</fullName>
    </recommendedName>
</protein>
<dbReference type="EMBL" id="KL367644">
    <property type="protein sequence ID" value="KFD60887.1"/>
    <property type="molecule type" value="Genomic_DNA"/>
</dbReference>
<dbReference type="PANTHER" id="PTHR45913:SF22">
    <property type="entry name" value="SCAN BOX DOMAIN-CONTAINING PROTEIN"/>
    <property type="match status" value="1"/>
</dbReference>
<name>A0A085MUJ1_9BILA</name>
<dbReference type="SUPFAM" id="SSF53098">
    <property type="entry name" value="Ribonuclease H-like"/>
    <property type="match status" value="1"/>
</dbReference>
<dbReference type="PANTHER" id="PTHR45913">
    <property type="entry name" value="EPM2A-INTERACTING PROTEIN 1"/>
    <property type="match status" value="1"/>
</dbReference>
<dbReference type="Proteomes" id="UP000030758">
    <property type="component" value="Unassembled WGS sequence"/>
</dbReference>
<gene>
    <name evidence="1" type="ORF">M514_26948</name>
</gene>
<dbReference type="AlphaFoldDB" id="A0A085MUJ1"/>
<evidence type="ECO:0008006" key="2">
    <source>
        <dbReference type="Google" id="ProtNLM"/>
    </source>
</evidence>
<dbReference type="InterPro" id="IPR012337">
    <property type="entry name" value="RNaseH-like_sf"/>
</dbReference>
<reference evidence="1" key="1">
    <citation type="journal article" date="2014" name="Nat. Genet.">
        <title>Genome and transcriptome of the porcine whipworm Trichuris suis.</title>
        <authorList>
            <person name="Jex A.R."/>
            <person name="Nejsum P."/>
            <person name="Schwarz E.M."/>
            <person name="Hu L."/>
            <person name="Young N.D."/>
            <person name="Hall R.S."/>
            <person name="Korhonen P.K."/>
            <person name="Liao S."/>
            <person name="Thamsborg S."/>
            <person name="Xia J."/>
            <person name="Xu P."/>
            <person name="Wang S."/>
            <person name="Scheerlinck J.P."/>
            <person name="Hofmann A."/>
            <person name="Sternberg P.W."/>
            <person name="Wang J."/>
            <person name="Gasser R.B."/>
        </authorList>
    </citation>
    <scope>NUCLEOTIDE SEQUENCE [LARGE SCALE GENOMIC DNA]</scope>
    <source>
        <strain evidence="1">DCEP-RM93F</strain>
    </source>
</reference>